<evidence type="ECO:0000256" key="7">
    <source>
        <dbReference type="SAM" id="Coils"/>
    </source>
</evidence>
<dbReference type="Gene3D" id="3.30.40.10">
    <property type="entry name" value="Zinc/RING finger domain, C3HC4 (zinc finger)"/>
    <property type="match status" value="1"/>
</dbReference>
<dbReference type="GO" id="GO:0006511">
    <property type="term" value="P:ubiquitin-dependent protein catabolic process"/>
    <property type="evidence" value="ECO:0007669"/>
    <property type="project" value="TreeGrafter"/>
</dbReference>
<dbReference type="SMART" id="SM01180">
    <property type="entry name" value="DWNN"/>
    <property type="match status" value="1"/>
</dbReference>
<evidence type="ECO:0000256" key="1">
    <source>
        <dbReference type="ARBA" id="ARBA00004123"/>
    </source>
</evidence>
<dbReference type="AlphaFoldDB" id="A0A8J6KVN9"/>
<dbReference type="PROSITE" id="PS51282">
    <property type="entry name" value="DWNN"/>
    <property type="match status" value="1"/>
</dbReference>
<feature type="domain" description="DWNN" evidence="10">
    <location>
        <begin position="4"/>
        <end position="75"/>
    </location>
</feature>
<dbReference type="InterPro" id="IPR003613">
    <property type="entry name" value="Ubox_domain"/>
</dbReference>
<evidence type="ECO:0000256" key="8">
    <source>
        <dbReference type="SAM" id="MobiDB-lite"/>
    </source>
</evidence>
<dbReference type="InterPro" id="IPR013083">
    <property type="entry name" value="Znf_RING/FYVE/PHD"/>
</dbReference>
<feature type="region of interest" description="Disordered" evidence="8">
    <location>
        <begin position="452"/>
        <end position="553"/>
    </location>
</feature>
<sequence length="790" mass="90000">MPCVHYKFASKLNYDIITFDGPHISLCDLKKRIMGKEKLKATNNDLQISSEQTKEEYTDNALIPKNSSVIVRRIPTVGVRSTRKTSVTSQVANLAETDASEEDKIKAMMLQSSQMYSPVNYVKKPLHPRLWSHIRFHHDKPGPYNKNWATNRDQNFGRRLRKSSGIPRSFMMEVKDPNMKGVMITNTGKYVIPMIDAEAYAIGKKEKPPFLPEEPSSSLEEDDAIPDELLCLICKDIMTDAAIIPCCGNSYCDNCIRTALLESDEHTCPACHQDSVSPDALVANKFLRKAVNNFKNKTGYAKRLQTRLPPPPPPVASPGQHSESSQRTQGPSPPATPVAVPGPPPPLDPPPPHMWPLPSCLPPPQYSLQFPPGLPPPAGYSVPPPGFSPAPANIHGVSPGFQTAHSNTIPTTQALPLSREEFYRVQRQLREEEKENSKLELANNFAKELTEYKKIQKAHRRSSSRNSHSYSKSRSGSTRSCSYSQSFIRVHSSSYSRSPPYPRRGRDKSRSWSGSRGYHRSRSRSPQYRRYHSRPRSQAFRGQSPTEHNVPRGEIKHEYFNRYREVQPPYDTKDYYRWSVDFRDPFEKECHQEWERKYPEQYEQYYKGYAVGANREHLPPETPLNIRNSPFIRGHREDYAAGQSHRNRNVGGGYPEKLSTRDSHNQKDNVKSKEKESDSIPGDDKENKHKKHRKQRKGEERESLPNPKLLDAPRKSRESSGVNDTKTDTLFVLPRRDDTTRVRDEPMEAESTSSKSVSETDKGEKDKTKVKFDKTKWKSHGSATAKKESH</sequence>
<keyword evidence="3 6" id="KW-0863">Zinc-finger</keyword>
<feature type="region of interest" description="Disordered" evidence="8">
    <location>
        <begin position="302"/>
        <end position="356"/>
    </location>
</feature>
<feature type="compositionally biased region" description="Basic and acidic residues" evidence="8">
    <location>
        <begin position="658"/>
        <end position="687"/>
    </location>
</feature>
<proteinExistence type="predicted"/>
<evidence type="ECO:0000256" key="5">
    <source>
        <dbReference type="ARBA" id="ARBA00023242"/>
    </source>
</evidence>
<feature type="compositionally biased region" description="Basic and acidic residues" evidence="8">
    <location>
        <begin position="758"/>
        <end position="776"/>
    </location>
</feature>
<dbReference type="GO" id="GO:0006397">
    <property type="term" value="P:mRNA processing"/>
    <property type="evidence" value="ECO:0007669"/>
    <property type="project" value="InterPro"/>
</dbReference>
<dbReference type="Pfam" id="PF04564">
    <property type="entry name" value="U-box"/>
    <property type="match status" value="1"/>
</dbReference>
<accession>A0A8J6KVN9</accession>
<dbReference type="FunFam" id="3.30.40.10:FF:000139">
    <property type="entry name" value="E3 ubiquitin-protein ligase RBBP6 isoform X1"/>
    <property type="match status" value="1"/>
</dbReference>
<dbReference type="GO" id="GO:0061630">
    <property type="term" value="F:ubiquitin protein ligase activity"/>
    <property type="evidence" value="ECO:0007669"/>
    <property type="project" value="InterPro"/>
</dbReference>
<feature type="compositionally biased region" description="Pro residues" evidence="8">
    <location>
        <begin position="331"/>
        <end position="356"/>
    </location>
</feature>
<feature type="compositionally biased region" description="Polar residues" evidence="8">
    <location>
        <begin position="319"/>
        <end position="330"/>
    </location>
</feature>
<name>A0A8J6KVN9_MICOH</name>
<dbReference type="CDD" id="cd16620">
    <property type="entry name" value="vRING-HC-C4C4_RBBP6"/>
    <property type="match status" value="1"/>
</dbReference>
<evidence type="ECO:0000256" key="3">
    <source>
        <dbReference type="ARBA" id="ARBA00022771"/>
    </source>
</evidence>
<dbReference type="EMBL" id="JAATJU010020999">
    <property type="protein sequence ID" value="KAH0515095.1"/>
    <property type="molecule type" value="Genomic_DNA"/>
</dbReference>
<evidence type="ECO:0000256" key="6">
    <source>
        <dbReference type="PROSITE-ProRule" id="PRU00175"/>
    </source>
</evidence>
<evidence type="ECO:0000259" key="9">
    <source>
        <dbReference type="PROSITE" id="PS50089"/>
    </source>
</evidence>
<dbReference type="InterPro" id="IPR001841">
    <property type="entry name" value="Znf_RING"/>
</dbReference>
<dbReference type="Pfam" id="PF08783">
    <property type="entry name" value="DWNN"/>
    <property type="match status" value="1"/>
</dbReference>
<feature type="coiled-coil region" evidence="7">
    <location>
        <begin position="422"/>
        <end position="449"/>
    </location>
</feature>
<feature type="compositionally biased region" description="Basic residues" evidence="8">
    <location>
        <begin position="517"/>
        <end position="535"/>
    </location>
</feature>
<keyword evidence="7" id="KW-0175">Coiled coil</keyword>
<dbReference type="GO" id="GO:0005634">
    <property type="term" value="C:nucleus"/>
    <property type="evidence" value="ECO:0007669"/>
    <property type="project" value="UniProtKB-SubCell"/>
</dbReference>
<dbReference type="Gene3D" id="3.10.20.90">
    <property type="entry name" value="Phosphatidylinositol 3-kinase Catalytic Subunit, Chain A, domain 1"/>
    <property type="match status" value="1"/>
</dbReference>
<feature type="compositionally biased region" description="Low complexity" evidence="8">
    <location>
        <begin position="464"/>
        <end position="498"/>
    </location>
</feature>
<dbReference type="InterPro" id="IPR033489">
    <property type="entry name" value="RBBP6"/>
</dbReference>
<organism evidence="11 12">
    <name type="scientific">Microtus ochrogaster</name>
    <name type="common">Prairie vole</name>
    <dbReference type="NCBI Taxonomy" id="79684"/>
    <lineage>
        <taxon>Eukaryota</taxon>
        <taxon>Metazoa</taxon>
        <taxon>Chordata</taxon>
        <taxon>Craniata</taxon>
        <taxon>Vertebrata</taxon>
        <taxon>Euteleostomi</taxon>
        <taxon>Mammalia</taxon>
        <taxon>Eutheria</taxon>
        <taxon>Euarchontoglires</taxon>
        <taxon>Glires</taxon>
        <taxon>Rodentia</taxon>
        <taxon>Myomorpha</taxon>
        <taxon>Muroidea</taxon>
        <taxon>Cricetidae</taxon>
        <taxon>Arvicolinae</taxon>
        <taxon>Microtus</taxon>
    </lineage>
</organism>
<reference evidence="11" key="1">
    <citation type="submission" date="2020-03" db="EMBL/GenBank/DDBJ databases">
        <title>Studies in the Genomics of Life Span.</title>
        <authorList>
            <person name="Glass D."/>
        </authorList>
    </citation>
    <scope>NUCLEOTIDE SEQUENCE</scope>
    <source>
        <strain evidence="11">LTLLF</strain>
        <tissue evidence="11">Muscle</tissue>
    </source>
</reference>
<comment type="caution">
    <text evidence="11">The sequence shown here is derived from an EMBL/GenBank/DDBJ whole genome shotgun (WGS) entry which is preliminary data.</text>
</comment>
<dbReference type="PANTHER" id="PTHR15439">
    <property type="entry name" value="RETINOBLASTOMA-BINDING PROTEIN 6"/>
    <property type="match status" value="1"/>
</dbReference>
<evidence type="ECO:0000313" key="12">
    <source>
        <dbReference type="Proteomes" id="UP000710432"/>
    </source>
</evidence>
<keyword evidence="2" id="KW-0479">Metal-binding</keyword>
<keyword evidence="4" id="KW-0862">Zinc</keyword>
<evidence type="ECO:0000256" key="4">
    <source>
        <dbReference type="ARBA" id="ARBA00022833"/>
    </source>
</evidence>
<feature type="domain" description="RING-type" evidence="9">
    <location>
        <begin position="231"/>
        <end position="272"/>
    </location>
</feature>
<dbReference type="GO" id="GO:0008270">
    <property type="term" value="F:zinc ion binding"/>
    <property type="evidence" value="ECO:0007669"/>
    <property type="project" value="UniProtKB-KW"/>
</dbReference>
<dbReference type="PANTHER" id="PTHR15439:SF0">
    <property type="entry name" value="CELL DIVISION CYCLE AND APOPTOSIS REGULATOR PROTEIN 1-RELATED"/>
    <property type="match status" value="1"/>
</dbReference>
<dbReference type="SUPFAM" id="SSF57850">
    <property type="entry name" value="RING/U-box"/>
    <property type="match status" value="1"/>
</dbReference>
<comment type="subcellular location">
    <subcellularLocation>
        <location evidence="1">Nucleus</location>
    </subcellularLocation>
</comment>
<dbReference type="FunFam" id="3.10.20.90:FF:000070">
    <property type="entry name" value="E3 ubiquitin-protein ligase RBBP6 isoform X2"/>
    <property type="match status" value="1"/>
</dbReference>
<dbReference type="GO" id="GO:0016567">
    <property type="term" value="P:protein ubiquitination"/>
    <property type="evidence" value="ECO:0007669"/>
    <property type="project" value="InterPro"/>
</dbReference>
<evidence type="ECO:0000256" key="2">
    <source>
        <dbReference type="ARBA" id="ARBA00022723"/>
    </source>
</evidence>
<feature type="compositionally biased region" description="Basic and acidic residues" evidence="8">
    <location>
        <begin position="734"/>
        <end position="746"/>
    </location>
</feature>
<evidence type="ECO:0000259" key="10">
    <source>
        <dbReference type="PROSITE" id="PS51282"/>
    </source>
</evidence>
<evidence type="ECO:0000313" key="11">
    <source>
        <dbReference type="EMBL" id="KAH0515095.1"/>
    </source>
</evidence>
<dbReference type="InterPro" id="IPR014891">
    <property type="entry name" value="DWNN_domain"/>
</dbReference>
<dbReference type="Proteomes" id="UP000710432">
    <property type="component" value="Unassembled WGS sequence"/>
</dbReference>
<keyword evidence="5" id="KW-0539">Nucleus</keyword>
<dbReference type="PROSITE" id="PS50089">
    <property type="entry name" value="ZF_RING_2"/>
    <property type="match status" value="1"/>
</dbReference>
<gene>
    <name evidence="11" type="ORF">LTLLF_132235</name>
</gene>
<feature type="region of interest" description="Disordered" evidence="8">
    <location>
        <begin position="639"/>
        <end position="790"/>
    </location>
</feature>
<protein>
    <submittedName>
        <fullName evidence="11">E3 ubiquitin-protein ligase RBBP6</fullName>
    </submittedName>
</protein>